<dbReference type="AlphaFoldDB" id="A0A0E9UXV7"/>
<organism evidence="1">
    <name type="scientific">Anguilla anguilla</name>
    <name type="common">European freshwater eel</name>
    <name type="synonym">Muraena anguilla</name>
    <dbReference type="NCBI Taxonomy" id="7936"/>
    <lineage>
        <taxon>Eukaryota</taxon>
        <taxon>Metazoa</taxon>
        <taxon>Chordata</taxon>
        <taxon>Craniata</taxon>
        <taxon>Vertebrata</taxon>
        <taxon>Euteleostomi</taxon>
        <taxon>Actinopterygii</taxon>
        <taxon>Neopterygii</taxon>
        <taxon>Teleostei</taxon>
        <taxon>Anguilliformes</taxon>
        <taxon>Anguillidae</taxon>
        <taxon>Anguilla</taxon>
    </lineage>
</organism>
<evidence type="ECO:0000313" key="1">
    <source>
        <dbReference type="EMBL" id="JAH70586.1"/>
    </source>
</evidence>
<protein>
    <submittedName>
        <fullName evidence="1">Uncharacterized protein</fullName>
    </submittedName>
</protein>
<reference evidence="1" key="2">
    <citation type="journal article" date="2015" name="Fish Shellfish Immunol.">
        <title>Early steps in the European eel (Anguilla anguilla)-Vibrio vulnificus interaction in the gills: Role of the RtxA13 toxin.</title>
        <authorList>
            <person name="Callol A."/>
            <person name="Pajuelo D."/>
            <person name="Ebbesson L."/>
            <person name="Teles M."/>
            <person name="MacKenzie S."/>
            <person name="Amaro C."/>
        </authorList>
    </citation>
    <scope>NUCLEOTIDE SEQUENCE</scope>
</reference>
<proteinExistence type="predicted"/>
<dbReference type="EMBL" id="GBXM01037991">
    <property type="protein sequence ID" value="JAH70586.1"/>
    <property type="molecule type" value="Transcribed_RNA"/>
</dbReference>
<reference evidence="1" key="1">
    <citation type="submission" date="2014-11" db="EMBL/GenBank/DDBJ databases">
        <authorList>
            <person name="Amaro Gonzalez C."/>
        </authorList>
    </citation>
    <scope>NUCLEOTIDE SEQUENCE</scope>
</reference>
<sequence>MGGMAFVHTGLRQGVSVWQSVSCFKCVRFVYLTRSPVHKCYLYDFSMVLYTSGYKEAIARL</sequence>
<name>A0A0E9UXV7_ANGAN</name>
<accession>A0A0E9UXV7</accession>